<dbReference type="PANTHER" id="PTHR38474">
    <property type="entry name" value="SLR0299 PROTEIN"/>
    <property type="match status" value="1"/>
</dbReference>
<evidence type="ECO:0000313" key="1">
    <source>
        <dbReference type="EMBL" id="GAA0721675.1"/>
    </source>
</evidence>
<dbReference type="SMART" id="SM01059">
    <property type="entry name" value="CAT"/>
    <property type="match status" value="1"/>
</dbReference>
<name>A0ABP3U423_9FLAO</name>
<dbReference type="RefSeq" id="WP_343912477.1">
    <property type="nucleotide sequence ID" value="NZ_BAAAGE010000002.1"/>
</dbReference>
<reference evidence="2" key="1">
    <citation type="journal article" date="2019" name="Int. J. Syst. Evol. Microbiol.">
        <title>The Global Catalogue of Microorganisms (GCM) 10K type strain sequencing project: providing services to taxonomists for standard genome sequencing and annotation.</title>
        <authorList>
            <consortium name="The Broad Institute Genomics Platform"/>
            <consortium name="The Broad Institute Genome Sequencing Center for Infectious Disease"/>
            <person name="Wu L."/>
            <person name="Ma J."/>
        </authorList>
    </citation>
    <scope>NUCLEOTIDE SEQUENCE [LARGE SCALE GENOMIC DNA]</scope>
    <source>
        <strain evidence="2">JCM 15974</strain>
    </source>
</reference>
<sequence length="210" mass="24711">MTKTRLDLSAWNRKEHFEFFNCFDEPFFGIVSKVDFSKGYQTVKEHSYSYFLFYLHKAVKAANSIEPFRYRIEDGEVYAYDKIHTSATIAREDHTFGFSFIEYHPDFKVFAQNGQKEIEAVKNSIGLRHNDDAKRLDSLHISSIPWYNFSSISHARHFTYRDSVPKISFGKYTRENNKISLPVSVHVNHALMDGYHVGLFLEEFQRLLNE</sequence>
<evidence type="ECO:0000313" key="2">
    <source>
        <dbReference type="Proteomes" id="UP001501758"/>
    </source>
</evidence>
<dbReference type="Gene3D" id="3.30.559.10">
    <property type="entry name" value="Chloramphenicol acetyltransferase-like domain"/>
    <property type="match status" value="1"/>
</dbReference>
<dbReference type="Proteomes" id="UP001501758">
    <property type="component" value="Unassembled WGS sequence"/>
</dbReference>
<dbReference type="InterPro" id="IPR001707">
    <property type="entry name" value="Cmp_AcTrfase"/>
</dbReference>
<comment type="caution">
    <text evidence="1">The sequence shown here is derived from an EMBL/GenBank/DDBJ whole genome shotgun (WGS) entry which is preliminary data.</text>
</comment>
<organism evidence="1 2">
    <name type="scientific">Aquimarina litoralis</name>
    <dbReference type="NCBI Taxonomy" id="584605"/>
    <lineage>
        <taxon>Bacteria</taxon>
        <taxon>Pseudomonadati</taxon>
        <taxon>Bacteroidota</taxon>
        <taxon>Flavobacteriia</taxon>
        <taxon>Flavobacteriales</taxon>
        <taxon>Flavobacteriaceae</taxon>
        <taxon>Aquimarina</taxon>
    </lineage>
</organism>
<protein>
    <submittedName>
        <fullName evidence="1">Chloramphenicol acetyltransferase</fullName>
    </submittedName>
</protein>
<dbReference type="Pfam" id="PF00302">
    <property type="entry name" value="CAT"/>
    <property type="match status" value="1"/>
</dbReference>
<accession>A0ABP3U423</accession>
<dbReference type="PANTHER" id="PTHR38474:SF1">
    <property type="entry name" value="SLR0299 PROTEIN"/>
    <property type="match status" value="1"/>
</dbReference>
<dbReference type="InterPro" id="IPR023213">
    <property type="entry name" value="CAT-like_dom_sf"/>
</dbReference>
<dbReference type="SUPFAM" id="SSF52777">
    <property type="entry name" value="CoA-dependent acyltransferases"/>
    <property type="match status" value="1"/>
</dbReference>
<proteinExistence type="predicted"/>
<keyword evidence="2" id="KW-1185">Reference proteome</keyword>
<gene>
    <name evidence="1" type="ORF">GCM10009430_23270</name>
</gene>
<dbReference type="EMBL" id="BAAAGE010000002">
    <property type="protein sequence ID" value="GAA0721675.1"/>
    <property type="molecule type" value="Genomic_DNA"/>
</dbReference>
<dbReference type="PIRSF" id="PIRSF000440">
    <property type="entry name" value="CAT"/>
    <property type="match status" value="1"/>
</dbReference>